<comment type="caution">
    <text evidence="1">The sequence shown here is derived from an EMBL/GenBank/DDBJ whole genome shotgun (WGS) entry which is preliminary data.</text>
</comment>
<dbReference type="EMBL" id="AGBA01000013">
    <property type="protein sequence ID" value="EGY77772.1"/>
    <property type="molecule type" value="Genomic_DNA"/>
</dbReference>
<evidence type="ECO:0000313" key="1">
    <source>
        <dbReference type="EMBL" id="EGY77772.1"/>
    </source>
</evidence>
<dbReference type="PATRIC" id="fig|997355.3.peg.1294"/>
<accession>G4CXQ8</accession>
<keyword evidence="2" id="KW-1185">Reference proteome</keyword>
<evidence type="ECO:0000313" key="2">
    <source>
        <dbReference type="Proteomes" id="UP000005332"/>
    </source>
</evidence>
<organism evidence="1 2">
    <name type="scientific">Cutibacterium avidum ATCC 25577</name>
    <dbReference type="NCBI Taxonomy" id="997355"/>
    <lineage>
        <taxon>Bacteria</taxon>
        <taxon>Bacillati</taxon>
        <taxon>Actinomycetota</taxon>
        <taxon>Actinomycetes</taxon>
        <taxon>Propionibacteriales</taxon>
        <taxon>Propionibacteriaceae</taxon>
        <taxon>Cutibacterium</taxon>
    </lineage>
</organism>
<dbReference type="HOGENOM" id="CLU_3187646_0_0_11"/>
<dbReference type="AlphaFoldDB" id="G4CXQ8"/>
<sequence>MRPLAIPLDGRTEESGRNLRIVVPRSYRATLTHCASTLFDTPVRPS</sequence>
<gene>
    <name evidence="1" type="ORF">HMPREF9153_1315</name>
</gene>
<proteinExistence type="predicted"/>
<name>G4CXQ8_9ACTN</name>
<protein>
    <submittedName>
        <fullName evidence="1">Uncharacterized protein</fullName>
    </submittedName>
</protein>
<dbReference type="Proteomes" id="UP000005332">
    <property type="component" value="Unassembled WGS sequence"/>
</dbReference>
<reference evidence="1 2" key="1">
    <citation type="submission" date="2011-06" db="EMBL/GenBank/DDBJ databases">
        <authorList>
            <person name="Muzny D."/>
            <person name="Qin X."/>
            <person name="Deng J."/>
            <person name="Jiang H."/>
            <person name="Liu Y."/>
            <person name="Qu J."/>
            <person name="Song X.-Z."/>
            <person name="Zhang L."/>
            <person name="Thornton R."/>
            <person name="Coyle M."/>
            <person name="Francisco L."/>
            <person name="Jackson L."/>
            <person name="Javaid M."/>
            <person name="Korchina V."/>
            <person name="Kovar C."/>
            <person name="Mata R."/>
            <person name="Mathew T."/>
            <person name="Ngo R."/>
            <person name="Nguyen L."/>
            <person name="Nguyen N."/>
            <person name="Okwuonu G."/>
            <person name="Ongeri F."/>
            <person name="Pham C."/>
            <person name="Simmons D."/>
            <person name="Wilczek-Boney K."/>
            <person name="Hale W."/>
            <person name="Jakkamsetti A."/>
            <person name="Pham P."/>
            <person name="Ruth R."/>
            <person name="San Lucas F."/>
            <person name="Warren J."/>
            <person name="Zhang J."/>
            <person name="Zhao Z."/>
            <person name="Zhou C."/>
            <person name="Zhu D."/>
            <person name="Lee S."/>
            <person name="Bess C."/>
            <person name="Blankenburg K."/>
            <person name="Forbes L."/>
            <person name="Fu Q."/>
            <person name="Gubbala S."/>
            <person name="Hirani K."/>
            <person name="Jayaseelan J.C."/>
            <person name="Lara F."/>
            <person name="Munidasa M."/>
            <person name="Palculict T."/>
            <person name="Patil S."/>
            <person name="Pu L.-L."/>
            <person name="Saada N."/>
            <person name="Tang L."/>
            <person name="Weissenberger G."/>
            <person name="Zhu Y."/>
            <person name="Hemphill L."/>
            <person name="Shang Y."/>
            <person name="Youmans B."/>
            <person name="Ayvaz T."/>
            <person name="Ross M."/>
            <person name="Santibanez J."/>
            <person name="Aqrawi P."/>
            <person name="Gross S."/>
            <person name="Joshi V."/>
            <person name="Fowler G."/>
            <person name="Nazareth L."/>
            <person name="Reid J."/>
            <person name="Worley K."/>
            <person name="Petrosino J."/>
            <person name="Highlander S."/>
            <person name="Gibbs R."/>
        </authorList>
    </citation>
    <scope>NUCLEOTIDE SEQUENCE [LARGE SCALE GENOMIC DNA]</scope>
    <source>
        <strain evidence="1 2">ATCC 25577</strain>
    </source>
</reference>